<dbReference type="InterPro" id="IPR006171">
    <property type="entry name" value="TOPRIM_dom"/>
</dbReference>
<feature type="domain" description="DUF7146" evidence="3">
    <location>
        <begin position="113"/>
        <end position="221"/>
    </location>
</feature>
<accession>A0ABW4N5Z2</accession>
<sequence>MPATILSPPTSGPPTAPTGPAAATLRPIVAALGGDLYAGGRRANVPAPGHSRSDRSVSLLLRPDGRVVAHGFGAVGWRETLDHLRALGLIDAAGRIAGAGTAAPGGAPPTEAARRAAVRTLWAAGGALRPWTPAARHARRRGVLRDLAGMAALRAHPAAPLNVYRPGRAARPALLAAVSGPEGAITALEVTYLHPSGARAAGLRLPRKTVGRLPAGAAVRLDPPGAELLVSEGVFSALSAGERFAAPAWALLGAGNLRRWTPPEGVQRVLIAADRGAAGEAAAGALAARLRAAGVAVRVRLPPVPYGDWNEAMAAARAAAAREEGGRAEEGARTGRERPARGPQGDRP</sequence>
<feature type="region of interest" description="Disordered" evidence="1">
    <location>
        <begin position="1"/>
        <end position="21"/>
    </location>
</feature>
<dbReference type="Pfam" id="PF23639">
    <property type="entry name" value="DUF7146"/>
    <property type="match status" value="1"/>
</dbReference>
<feature type="region of interest" description="Disordered" evidence="1">
    <location>
        <begin position="318"/>
        <end position="348"/>
    </location>
</feature>
<dbReference type="Pfam" id="PF13362">
    <property type="entry name" value="Toprim_3"/>
    <property type="match status" value="1"/>
</dbReference>
<protein>
    <submittedName>
        <fullName evidence="4">Toprim domain-containing protein</fullName>
    </submittedName>
</protein>
<dbReference type="RefSeq" id="WP_377281565.1">
    <property type="nucleotide sequence ID" value="NZ_JBHRSI010000004.1"/>
</dbReference>
<feature type="compositionally biased region" description="Basic and acidic residues" evidence="1">
    <location>
        <begin position="320"/>
        <end position="348"/>
    </location>
</feature>
<keyword evidence="5" id="KW-1185">Reference proteome</keyword>
<evidence type="ECO:0000259" key="2">
    <source>
        <dbReference type="Pfam" id="PF13362"/>
    </source>
</evidence>
<dbReference type="Proteomes" id="UP001597237">
    <property type="component" value="Unassembled WGS sequence"/>
</dbReference>
<feature type="domain" description="Toprim" evidence="2">
    <location>
        <begin position="228"/>
        <end position="314"/>
    </location>
</feature>
<evidence type="ECO:0000313" key="5">
    <source>
        <dbReference type="Proteomes" id="UP001597237"/>
    </source>
</evidence>
<evidence type="ECO:0000259" key="3">
    <source>
        <dbReference type="Pfam" id="PF23639"/>
    </source>
</evidence>
<dbReference type="Gene3D" id="3.40.1360.10">
    <property type="match status" value="1"/>
</dbReference>
<comment type="caution">
    <text evidence="4">The sequence shown here is derived from an EMBL/GenBank/DDBJ whole genome shotgun (WGS) entry which is preliminary data.</text>
</comment>
<proteinExistence type="predicted"/>
<name>A0ABW4N5Z2_9CAUL</name>
<organism evidence="4 5">
    <name type="scientific">Phenylobacterium terrae</name>
    <dbReference type="NCBI Taxonomy" id="2665495"/>
    <lineage>
        <taxon>Bacteria</taxon>
        <taxon>Pseudomonadati</taxon>
        <taxon>Pseudomonadota</taxon>
        <taxon>Alphaproteobacteria</taxon>
        <taxon>Caulobacterales</taxon>
        <taxon>Caulobacteraceae</taxon>
        <taxon>Phenylobacterium</taxon>
    </lineage>
</organism>
<dbReference type="InterPro" id="IPR055570">
    <property type="entry name" value="DUF7146"/>
</dbReference>
<reference evidence="5" key="1">
    <citation type="journal article" date="2019" name="Int. J. Syst. Evol. Microbiol.">
        <title>The Global Catalogue of Microorganisms (GCM) 10K type strain sequencing project: providing services to taxonomists for standard genome sequencing and annotation.</title>
        <authorList>
            <consortium name="The Broad Institute Genomics Platform"/>
            <consortium name="The Broad Institute Genome Sequencing Center for Infectious Disease"/>
            <person name="Wu L."/>
            <person name="Ma J."/>
        </authorList>
    </citation>
    <scope>NUCLEOTIDE SEQUENCE [LARGE SCALE GENOMIC DNA]</scope>
    <source>
        <strain evidence="5">DFY28</strain>
    </source>
</reference>
<dbReference type="EMBL" id="JBHUEY010000006">
    <property type="protein sequence ID" value="MFD1785505.1"/>
    <property type="molecule type" value="Genomic_DNA"/>
</dbReference>
<evidence type="ECO:0000256" key="1">
    <source>
        <dbReference type="SAM" id="MobiDB-lite"/>
    </source>
</evidence>
<evidence type="ECO:0000313" key="4">
    <source>
        <dbReference type="EMBL" id="MFD1785505.1"/>
    </source>
</evidence>
<gene>
    <name evidence="4" type="ORF">ACFSC0_19050</name>
</gene>